<dbReference type="AlphaFoldDB" id="C3YDS4"/>
<accession>C3YDS4</accession>
<dbReference type="PANTHER" id="PTHR28651:SF1">
    <property type="entry name" value="TRANSMEMBRANE PROTEIN 232"/>
    <property type="match status" value="1"/>
</dbReference>
<feature type="compositionally biased region" description="Basic residues" evidence="1">
    <location>
        <begin position="108"/>
        <end position="120"/>
    </location>
</feature>
<name>C3YDS4_BRAFL</name>
<dbReference type="InterPro" id="IPR031747">
    <property type="entry name" value="TMEM232"/>
</dbReference>
<dbReference type="STRING" id="7739.C3YDS4"/>
<evidence type="ECO:0000313" key="2">
    <source>
        <dbReference type="EMBL" id="EEN61543.1"/>
    </source>
</evidence>
<dbReference type="EMBL" id="GG666504">
    <property type="protein sequence ID" value="EEN61543.1"/>
    <property type="molecule type" value="Genomic_DNA"/>
</dbReference>
<sequence length="120" mass="14430">MSNPAAGYRHIFMGTATANMVRYPRQFNYIGITDIWATEDILLHVATYEPPVDYNTRTSFDLRRIVEDQWRKELQEKEEEEEKQRQKELEEQQKEEIREQKEREERKAKKLGKKPSGKKD</sequence>
<proteinExistence type="predicted"/>
<dbReference type="PANTHER" id="PTHR28651">
    <property type="entry name" value="TRANSMEMBRANE PROTEIN 232"/>
    <property type="match status" value="1"/>
</dbReference>
<organism>
    <name type="scientific">Branchiostoma floridae</name>
    <name type="common">Florida lancelet</name>
    <name type="synonym">Amphioxus</name>
    <dbReference type="NCBI Taxonomy" id="7739"/>
    <lineage>
        <taxon>Eukaryota</taxon>
        <taxon>Metazoa</taxon>
        <taxon>Chordata</taxon>
        <taxon>Cephalochordata</taxon>
        <taxon>Leptocardii</taxon>
        <taxon>Amphioxiformes</taxon>
        <taxon>Branchiostomatidae</taxon>
        <taxon>Branchiostoma</taxon>
    </lineage>
</organism>
<feature type="region of interest" description="Disordered" evidence="1">
    <location>
        <begin position="75"/>
        <end position="120"/>
    </location>
</feature>
<reference evidence="2" key="1">
    <citation type="journal article" date="2008" name="Nature">
        <title>The amphioxus genome and the evolution of the chordate karyotype.</title>
        <authorList>
            <consortium name="US DOE Joint Genome Institute (JGI-PGF)"/>
            <person name="Putnam N.H."/>
            <person name="Butts T."/>
            <person name="Ferrier D.E.K."/>
            <person name="Furlong R.F."/>
            <person name="Hellsten U."/>
            <person name="Kawashima T."/>
            <person name="Robinson-Rechavi M."/>
            <person name="Shoguchi E."/>
            <person name="Terry A."/>
            <person name="Yu J.-K."/>
            <person name="Benito-Gutierrez E.L."/>
            <person name="Dubchak I."/>
            <person name="Garcia-Fernandez J."/>
            <person name="Gibson-Brown J.J."/>
            <person name="Grigoriev I.V."/>
            <person name="Horton A.C."/>
            <person name="de Jong P.J."/>
            <person name="Jurka J."/>
            <person name="Kapitonov V.V."/>
            <person name="Kohara Y."/>
            <person name="Kuroki Y."/>
            <person name="Lindquist E."/>
            <person name="Lucas S."/>
            <person name="Osoegawa K."/>
            <person name="Pennacchio L.A."/>
            <person name="Salamov A.A."/>
            <person name="Satou Y."/>
            <person name="Sauka-Spengler T."/>
            <person name="Schmutz J."/>
            <person name="Shin-I T."/>
            <person name="Toyoda A."/>
            <person name="Bronner-Fraser M."/>
            <person name="Fujiyama A."/>
            <person name="Holland L.Z."/>
            <person name="Holland P.W.H."/>
            <person name="Satoh N."/>
            <person name="Rokhsar D.S."/>
        </authorList>
    </citation>
    <scope>NUCLEOTIDE SEQUENCE [LARGE SCALE GENOMIC DNA]</scope>
    <source>
        <strain evidence="2">S238N-H82</strain>
        <tissue evidence="2">Testes</tissue>
    </source>
</reference>
<gene>
    <name evidence="2" type="ORF">BRAFLDRAFT_104100</name>
</gene>
<protein>
    <submittedName>
        <fullName evidence="2">Uncharacterized protein</fullName>
    </submittedName>
</protein>
<dbReference type="InParanoid" id="C3YDS4"/>
<feature type="compositionally biased region" description="Basic and acidic residues" evidence="1">
    <location>
        <begin position="82"/>
        <end position="107"/>
    </location>
</feature>
<evidence type="ECO:0000256" key="1">
    <source>
        <dbReference type="SAM" id="MobiDB-lite"/>
    </source>
</evidence>